<dbReference type="InParanoid" id="C7Z3P9"/>
<evidence type="ECO:0000313" key="3">
    <source>
        <dbReference type="EMBL" id="EEU41174.1"/>
    </source>
</evidence>
<proteinExistence type="predicted"/>
<evidence type="ECO:0000256" key="1">
    <source>
        <dbReference type="SAM" id="MobiDB-lite"/>
    </source>
</evidence>
<feature type="region of interest" description="Disordered" evidence="1">
    <location>
        <begin position="143"/>
        <end position="221"/>
    </location>
</feature>
<feature type="compositionally biased region" description="Basic and acidic residues" evidence="1">
    <location>
        <begin position="321"/>
        <end position="337"/>
    </location>
</feature>
<organism evidence="3 4">
    <name type="scientific">Fusarium vanettenii (strain ATCC MYA-4622 / CBS 123669 / FGSC 9596 / NRRL 45880 / 77-13-4)</name>
    <name type="common">Fusarium solani subsp. pisi</name>
    <dbReference type="NCBI Taxonomy" id="660122"/>
    <lineage>
        <taxon>Eukaryota</taxon>
        <taxon>Fungi</taxon>
        <taxon>Dikarya</taxon>
        <taxon>Ascomycota</taxon>
        <taxon>Pezizomycotina</taxon>
        <taxon>Sordariomycetes</taxon>
        <taxon>Hypocreomycetidae</taxon>
        <taxon>Hypocreales</taxon>
        <taxon>Nectriaceae</taxon>
        <taxon>Fusarium</taxon>
        <taxon>Fusarium solani species complex</taxon>
        <taxon>Fusarium vanettenii</taxon>
    </lineage>
</organism>
<dbReference type="HOGENOM" id="CLU_824095_0_0_1"/>
<dbReference type="eggNOG" id="ENOG502TH6X">
    <property type="taxonomic scope" value="Eukaryota"/>
</dbReference>
<accession>C7Z3P9</accession>
<protein>
    <recommendedName>
        <fullName evidence="5">Mid2 domain-containing protein</fullName>
    </recommendedName>
</protein>
<sequence length="337" mass="35985">MFVLFFFLLGLAVGQDFAITAAPTFLFKRQQRITDCDGPTHALWTCPNGECYWGDDGFVGCCSLSSCAPRTRCIEYDDLEDDICDHNTGGCVVCSKSESPLCVFLTNPAMKEYGYYCDTARRTGSSSFEYDLPAGAVIRTIKDTQEAPITTETDSEDTTTTDDFTIEGGSESETETATDATATEATATEATATGATTTEADPTSSGGTTDPTATDTAVADASELTETKGKLRSAIAAAAALGAIVGTLILLAIAFIWYRKRSKRQEHPQPIAQPMVHSQPSSVPGYSHQYYETVSNPPSASVSPPNTSFGGSAVAPSPTSRADEQMPHIPELGRYRY</sequence>
<dbReference type="AlphaFoldDB" id="C7Z3P9"/>
<feature type="compositionally biased region" description="Low complexity" evidence="1">
    <location>
        <begin position="177"/>
        <end position="221"/>
    </location>
</feature>
<gene>
    <name evidence="3" type="ORF">NECHADRAFT_83326</name>
</gene>
<evidence type="ECO:0000256" key="2">
    <source>
        <dbReference type="SAM" id="Phobius"/>
    </source>
</evidence>
<keyword evidence="2" id="KW-1133">Transmembrane helix</keyword>
<keyword evidence="2" id="KW-0812">Transmembrane</keyword>
<evidence type="ECO:0000313" key="4">
    <source>
        <dbReference type="Proteomes" id="UP000005206"/>
    </source>
</evidence>
<keyword evidence="2" id="KW-0472">Membrane</keyword>
<reference evidence="3 4" key="1">
    <citation type="journal article" date="2009" name="PLoS Genet.">
        <title>The genome of Nectria haematococca: contribution of supernumerary chromosomes to gene expansion.</title>
        <authorList>
            <person name="Coleman J.J."/>
            <person name="Rounsley S.D."/>
            <person name="Rodriguez-Carres M."/>
            <person name="Kuo A."/>
            <person name="Wasmann C.C."/>
            <person name="Grimwood J."/>
            <person name="Schmutz J."/>
            <person name="Taga M."/>
            <person name="White G.J."/>
            <person name="Zhou S."/>
            <person name="Schwartz D.C."/>
            <person name="Freitag M."/>
            <person name="Ma L.J."/>
            <person name="Danchin E.G."/>
            <person name="Henrissat B."/>
            <person name="Coutinho P.M."/>
            <person name="Nelson D.R."/>
            <person name="Straney D."/>
            <person name="Napoli C.A."/>
            <person name="Barker B.M."/>
            <person name="Gribskov M."/>
            <person name="Rep M."/>
            <person name="Kroken S."/>
            <person name="Molnar I."/>
            <person name="Rensing C."/>
            <person name="Kennell J.C."/>
            <person name="Zamora J."/>
            <person name="Farman M.L."/>
            <person name="Selker E.U."/>
            <person name="Salamov A."/>
            <person name="Shapiro H."/>
            <person name="Pangilinan J."/>
            <person name="Lindquist E."/>
            <person name="Lamers C."/>
            <person name="Grigoriev I.V."/>
            <person name="Geiser D.M."/>
            <person name="Covert S.F."/>
            <person name="Temporini E."/>
            <person name="Vanetten H.D."/>
        </authorList>
    </citation>
    <scope>NUCLEOTIDE SEQUENCE [LARGE SCALE GENOMIC DNA]</scope>
    <source>
        <strain evidence="4">ATCC MYA-4622 / CBS 123669 / FGSC 9596 / NRRL 45880 / 77-13-4</strain>
    </source>
</reference>
<feature type="compositionally biased region" description="Low complexity" evidence="1">
    <location>
        <begin position="294"/>
        <end position="308"/>
    </location>
</feature>
<dbReference type="GeneID" id="9678694"/>
<feature type="transmembrane region" description="Helical" evidence="2">
    <location>
        <begin position="234"/>
        <end position="258"/>
    </location>
</feature>
<dbReference type="RefSeq" id="XP_003046887.1">
    <property type="nucleotide sequence ID" value="XM_003046841.1"/>
</dbReference>
<dbReference type="KEGG" id="nhe:NECHADRAFT_83326"/>
<dbReference type="EMBL" id="GG698909">
    <property type="protein sequence ID" value="EEU41174.1"/>
    <property type="molecule type" value="Genomic_DNA"/>
</dbReference>
<evidence type="ECO:0008006" key="5">
    <source>
        <dbReference type="Google" id="ProtNLM"/>
    </source>
</evidence>
<dbReference type="VEuPathDB" id="FungiDB:NECHADRAFT_83326"/>
<dbReference type="Proteomes" id="UP000005206">
    <property type="component" value="Chromosome 8"/>
</dbReference>
<dbReference type="OrthoDB" id="5430065at2759"/>
<keyword evidence="4" id="KW-1185">Reference proteome</keyword>
<dbReference type="STRING" id="660122.C7Z3P9"/>
<feature type="region of interest" description="Disordered" evidence="1">
    <location>
        <begin position="294"/>
        <end position="337"/>
    </location>
</feature>
<name>C7Z3P9_FUSV7</name>